<dbReference type="Proteomes" id="UP000612712">
    <property type="component" value="Unassembled WGS sequence"/>
</dbReference>
<evidence type="ECO:0000256" key="3">
    <source>
        <dbReference type="ARBA" id="ARBA00022679"/>
    </source>
</evidence>
<name>A0A8I0CNL4_9CORY</name>
<dbReference type="NCBIfam" id="NF038066">
    <property type="entry name" value="MptB"/>
    <property type="match status" value="1"/>
</dbReference>
<feature type="transmembrane region" description="Helical" evidence="10">
    <location>
        <begin position="404"/>
        <end position="423"/>
    </location>
</feature>
<dbReference type="InterPro" id="IPR017822">
    <property type="entry name" value="MptA-like"/>
</dbReference>
<sequence>MAADTPTASATAPASPASPAPAPRFSPTAAIRRMSYDRAVRVGLVGAVVVALCSHAVGATRNRGGIMQSLGLSSLTFGHLAGILIVVLWIGVALLILSWTVVGGHILRHGATLRRSTVVAWTAPFLVAGPLMSRDVYSYLMQGSLARLGIDPYDHGAAANPGPLFFEVSSDWRNTTTPYGPLHLAIGDLVTSVTGENITLGVLVYKVFSLACLAVLVVGVAGLARHLGARPSVAVWLGVVNPLSLIHLVGGMHNEVTMMAFVVTGLLAALRLPPVRGAVLGAVLVGLGVSVKATALIALPFLVWVAVARTVGPARSRAAGGSGRWRRRAGAVVGLGAVCAAAVGAVLALVTLLSGQTWGWVREITGNTKVINPLSLPSLIAGILSRPLMALDDDVTFNGILTAVRPWSTVLMAVLLVATWWIWRRDARAALTGATVAYAVTCVLNAVVLPWYYAAPLALVEVWMRDRRGVFLVGWLCAVLSMMFDGGGNNRLYDLWWIVLVGAVTWWMLRATTGYSPLDAEERTDPWVLTPPDATTPDPTTPDPTAPDATAPDPAPTAGTSADRHSLGPSHDLAGEVPVEGVDGAPGQ</sequence>
<reference evidence="11" key="1">
    <citation type="submission" date="2020-08" db="EMBL/GenBank/DDBJ databases">
        <title>Sequencing the genomes of 1000 actinobacteria strains.</title>
        <authorList>
            <person name="Klenk H.-P."/>
        </authorList>
    </citation>
    <scope>NUCLEOTIDE SEQUENCE</scope>
    <source>
        <strain evidence="11">DSM 20582</strain>
    </source>
</reference>
<evidence type="ECO:0000313" key="12">
    <source>
        <dbReference type="Proteomes" id="UP000612712"/>
    </source>
</evidence>
<evidence type="ECO:0000256" key="5">
    <source>
        <dbReference type="ARBA" id="ARBA00022989"/>
    </source>
</evidence>
<feature type="transmembrane region" description="Helical" evidence="10">
    <location>
        <begin position="329"/>
        <end position="353"/>
    </location>
</feature>
<keyword evidence="4 10" id="KW-0812">Transmembrane</keyword>
<dbReference type="RefSeq" id="WP_232625904.1">
    <property type="nucleotide sequence ID" value="NZ_CP047187.1"/>
</dbReference>
<dbReference type="InterPro" id="IPR049829">
    <property type="entry name" value="MptA/B-like"/>
</dbReference>
<gene>
    <name evidence="11" type="ORF">FHU32_000224</name>
</gene>
<feature type="transmembrane region" description="Helical" evidence="10">
    <location>
        <begin position="233"/>
        <end position="249"/>
    </location>
</feature>
<evidence type="ECO:0000256" key="8">
    <source>
        <dbReference type="NCBIfam" id="TIGR03459"/>
    </source>
</evidence>
<evidence type="ECO:0000256" key="2">
    <source>
        <dbReference type="ARBA" id="ARBA00022676"/>
    </source>
</evidence>
<comment type="similarity">
    <text evidence="7">Belongs to the MptA/B family.</text>
</comment>
<dbReference type="AlphaFoldDB" id="A0A8I0CNL4"/>
<proteinExistence type="inferred from homology"/>
<evidence type="ECO:0000256" key="6">
    <source>
        <dbReference type="ARBA" id="ARBA00023136"/>
    </source>
</evidence>
<feature type="transmembrane region" description="Helical" evidence="10">
    <location>
        <begin position="435"/>
        <end position="454"/>
    </location>
</feature>
<evidence type="ECO:0000256" key="4">
    <source>
        <dbReference type="ARBA" id="ARBA00022692"/>
    </source>
</evidence>
<organism evidence="11 12">
    <name type="scientific">Corynebacterium bovis DSM 20582 = CIP 54.80</name>
    <dbReference type="NCBI Taxonomy" id="927655"/>
    <lineage>
        <taxon>Bacteria</taxon>
        <taxon>Bacillati</taxon>
        <taxon>Actinomycetota</taxon>
        <taxon>Actinomycetes</taxon>
        <taxon>Mycobacteriales</taxon>
        <taxon>Corynebacteriaceae</taxon>
        <taxon>Corynebacterium</taxon>
    </lineage>
</organism>
<feature type="region of interest" description="Disordered" evidence="9">
    <location>
        <begin position="522"/>
        <end position="588"/>
    </location>
</feature>
<feature type="transmembrane region" description="Helical" evidence="10">
    <location>
        <begin position="80"/>
        <end position="107"/>
    </location>
</feature>
<dbReference type="GO" id="GO:0016020">
    <property type="term" value="C:membrane"/>
    <property type="evidence" value="ECO:0007669"/>
    <property type="project" value="UniProtKB-SubCell"/>
</dbReference>
<feature type="region of interest" description="Disordered" evidence="9">
    <location>
        <begin position="1"/>
        <end position="23"/>
    </location>
</feature>
<keyword evidence="3 11" id="KW-0808">Transferase</keyword>
<dbReference type="Pfam" id="PF26314">
    <property type="entry name" value="MptA_B_family"/>
    <property type="match status" value="1"/>
</dbReference>
<feature type="transmembrane region" description="Helical" evidence="10">
    <location>
        <begin position="42"/>
        <end position="60"/>
    </location>
</feature>
<accession>A0A8I0CNL4</accession>
<keyword evidence="5 10" id="KW-1133">Transmembrane helix</keyword>
<feature type="compositionally biased region" description="Low complexity" evidence="9">
    <location>
        <begin position="546"/>
        <end position="558"/>
    </location>
</feature>
<evidence type="ECO:0000256" key="7">
    <source>
        <dbReference type="ARBA" id="ARBA00043987"/>
    </source>
</evidence>
<evidence type="ECO:0000313" key="11">
    <source>
        <dbReference type="EMBL" id="MBB3115036.1"/>
    </source>
</evidence>
<evidence type="ECO:0000256" key="9">
    <source>
        <dbReference type="SAM" id="MobiDB-lite"/>
    </source>
</evidence>
<evidence type="ECO:0000256" key="10">
    <source>
        <dbReference type="SAM" id="Phobius"/>
    </source>
</evidence>
<dbReference type="NCBIfam" id="TIGR03459">
    <property type="entry name" value="crt_membr"/>
    <property type="match status" value="1"/>
</dbReference>
<keyword evidence="6 10" id="KW-0472">Membrane</keyword>
<dbReference type="EMBL" id="JACHWT010000001">
    <property type="protein sequence ID" value="MBB3115036.1"/>
    <property type="molecule type" value="Genomic_DNA"/>
</dbReference>
<dbReference type="GO" id="GO:0016757">
    <property type="term" value="F:glycosyltransferase activity"/>
    <property type="evidence" value="ECO:0007669"/>
    <property type="project" value="UniProtKB-KW"/>
</dbReference>
<feature type="transmembrane region" description="Helical" evidence="10">
    <location>
        <begin position="279"/>
        <end position="308"/>
    </location>
</feature>
<comment type="subcellular location">
    <subcellularLocation>
        <location evidence="1">Membrane</location>
        <topology evidence="1">Multi-pass membrane protein</topology>
    </subcellularLocation>
</comment>
<comment type="caution">
    <text evidence="11">The sequence shown here is derived from an EMBL/GenBank/DDBJ whole genome shotgun (WGS) entry which is preliminary data.</text>
</comment>
<feature type="transmembrane region" description="Helical" evidence="10">
    <location>
        <begin position="207"/>
        <end position="227"/>
    </location>
</feature>
<feature type="compositionally biased region" description="Low complexity" evidence="9">
    <location>
        <begin position="1"/>
        <end position="15"/>
    </location>
</feature>
<feature type="transmembrane region" description="Helical" evidence="10">
    <location>
        <begin position="492"/>
        <end position="509"/>
    </location>
</feature>
<evidence type="ECO:0000256" key="1">
    <source>
        <dbReference type="ARBA" id="ARBA00004141"/>
    </source>
</evidence>
<keyword evidence="2 11" id="KW-0328">Glycosyltransferase</keyword>
<protein>
    <recommendedName>
        <fullName evidence="8">Alpha-(1-&gt;6)-mannopyranosyltransferase A</fullName>
    </recommendedName>
</protein>